<feature type="active site" description="Nucleophile" evidence="4">
    <location>
        <position position="8"/>
    </location>
</feature>
<accession>A0A140L6R9</accession>
<dbReference type="SUPFAM" id="SSF52788">
    <property type="entry name" value="Phosphotyrosine protein phosphatases I"/>
    <property type="match status" value="1"/>
</dbReference>
<dbReference type="PRINTS" id="PR00719">
    <property type="entry name" value="LMWPTPASE"/>
</dbReference>
<keyword evidence="8" id="KW-1185">Reference proteome</keyword>
<dbReference type="CDD" id="cd16344">
    <property type="entry name" value="LMWPAP"/>
    <property type="match status" value="1"/>
</dbReference>
<dbReference type="PANTHER" id="PTHR11717">
    <property type="entry name" value="LOW MOLECULAR WEIGHT PROTEIN TYROSINE PHOSPHATASE"/>
    <property type="match status" value="1"/>
</dbReference>
<dbReference type="InterPro" id="IPR036196">
    <property type="entry name" value="Ptyr_pPase_sf"/>
</dbReference>
<keyword evidence="5" id="KW-0175">Coiled coil</keyword>
<evidence type="ECO:0000256" key="1">
    <source>
        <dbReference type="ARBA" id="ARBA00011063"/>
    </source>
</evidence>
<dbReference type="EMBL" id="LOEE01000028">
    <property type="protein sequence ID" value="KXG76244.1"/>
    <property type="molecule type" value="Genomic_DNA"/>
</dbReference>
<name>A0A140L6R9_9FIRM</name>
<comment type="caution">
    <text evidence="7">The sequence shown here is derived from an EMBL/GenBank/DDBJ whole genome shotgun (WGS) entry which is preliminary data.</text>
</comment>
<feature type="coiled-coil region" evidence="5">
    <location>
        <begin position="142"/>
        <end position="183"/>
    </location>
</feature>
<dbReference type="PATRIC" id="fig|520762.4.peg.1341"/>
<evidence type="ECO:0000256" key="5">
    <source>
        <dbReference type="SAM" id="Coils"/>
    </source>
</evidence>
<dbReference type="GO" id="GO:0004725">
    <property type="term" value="F:protein tyrosine phosphatase activity"/>
    <property type="evidence" value="ECO:0007669"/>
    <property type="project" value="InterPro"/>
</dbReference>
<sequence>MKTILFVCTGNTCRSSMAESMMRKMLEEAGEKAKGIKVISAGTAAAKGQKASKHAIQVMQEKNIDLHGHRAAVLTEELVHQADLILTMTRNHKAQVLSMVPEAADKTFTLKEYAGRLGDDKEIIGEIEKLQGIIQKRKIEFYKKYEDEITQLRNQRKELMDRIRGIDDRIKELEHEMAKTVENEQREVIYLQDKLPSVDIMDPFGQPTWVYRECAKEIEEALKIIVRKITEN</sequence>
<dbReference type="Pfam" id="PF01451">
    <property type="entry name" value="LMWPc"/>
    <property type="match status" value="1"/>
</dbReference>
<keyword evidence="3" id="KW-0904">Protein phosphatase</keyword>
<evidence type="ECO:0000259" key="6">
    <source>
        <dbReference type="SMART" id="SM00226"/>
    </source>
</evidence>
<evidence type="ECO:0000313" key="7">
    <source>
        <dbReference type="EMBL" id="KXG76244.1"/>
    </source>
</evidence>
<dbReference type="RefSeq" id="WP_068555736.1">
    <property type="nucleotide sequence ID" value="NZ_LOEE01000028.1"/>
</dbReference>
<dbReference type="InterPro" id="IPR050438">
    <property type="entry name" value="LMW_PTPase"/>
</dbReference>
<feature type="active site" evidence="4">
    <location>
        <position position="14"/>
    </location>
</feature>
<dbReference type="SMART" id="SM00226">
    <property type="entry name" value="LMWPc"/>
    <property type="match status" value="1"/>
</dbReference>
<keyword evidence="2 7" id="KW-0378">Hydrolase</keyword>
<dbReference type="Proteomes" id="UP000070456">
    <property type="component" value="Unassembled WGS sequence"/>
</dbReference>
<dbReference type="STRING" id="520762.AN619_12010"/>
<evidence type="ECO:0000256" key="3">
    <source>
        <dbReference type="ARBA" id="ARBA00022912"/>
    </source>
</evidence>
<dbReference type="InterPro" id="IPR023485">
    <property type="entry name" value="Ptyr_pPase"/>
</dbReference>
<evidence type="ECO:0000256" key="4">
    <source>
        <dbReference type="PIRSR" id="PIRSR617867-1"/>
    </source>
</evidence>
<dbReference type="GO" id="GO:0098627">
    <property type="term" value="F:protein arginine phosphatase activity"/>
    <property type="evidence" value="ECO:0007669"/>
    <property type="project" value="UniProtKB-EC"/>
</dbReference>
<protein>
    <submittedName>
        <fullName evidence="7">Protein-arginine-phosphatase</fullName>
        <ecNumber evidence="7">3.9.1.2</ecNumber>
    </submittedName>
</protein>
<dbReference type="OrthoDB" id="9784339at2"/>
<organism evidence="7 8">
    <name type="scientific">Thermotalea metallivorans</name>
    <dbReference type="NCBI Taxonomy" id="520762"/>
    <lineage>
        <taxon>Bacteria</taxon>
        <taxon>Bacillati</taxon>
        <taxon>Bacillota</taxon>
        <taxon>Clostridia</taxon>
        <taxon>Peptostreptococcales</taxon>
        <taxon>Thermotaleaceae</taxon>
        <taxon>Thermotalea</taxon>
    </lineage>
</organism>
<evidence type="ECO:0000313" key="8">
    <source>
        <dbReference type="Proteomes" id="UP000070456"/>
    </source>
</evidence>
<dbReference type="EC" id="3.9.1.2" evidence="7"/>
<comment type="similarity">
    <text evidence="1">Belongs to the low molecular weight phosphotyrosine protein phosphatase family.</text>
</comment>
<proteinExistence type="inferred from homology"/>
<reference evidence="7 8" key="1">
    <citation type="submission" date="2015-12" db="EMBL/GenBank/DDBJ databases">
        <title>Draft genome sequence of the thermoanaerobe Thermotalea metallivorans, an isolate from the runoff channel of the Great Artesian Basin, Australia.</title>
        <authorList>
            <person name="Patel B.K."/>
        </authorList>
    </citation>
    <scope>NUCLEOTIDE SEQUENCE [LARGE SCALE GENOMIC DNA]</scope>
    <source>
        <strain evidence="7 8">B2-1</strain>
    </source>
</reference>
<feature type="domain" description="Phosphotyrosine protein phosphatase I" evidence="6">
    <location>
        <begin position="2"/>
        <end position="144"/>
    </location>
</feature>
<dbReference type="PANTHER" id="PTHR11717:SF31">
    <property type="entry name" value="LOW MOLECULAR WEIGHT PROTEIN-TYROSINE-PHOSPHATASE ETP-RELATED"/>
    <property type="match status" value="1"/>
</dbReference>
<dbReference type="InterPro" id="IPR017867">
    <property type="entry name" value="Tyr_phospatase_low_mol_wt"/>
</dbReference>
<evidence type="ECO:0000256" key="2">
    <source>
        <dbReference type="ARBA" id="ARBA00022801"/>
    </source>
</evidence>
<gene>
    <name evidence="7" type="primary">ywlE</name>
    <name evidence="7" type="ORF">AN619_12010</name>
</gene>
<dbReference type="Gene3D" id="3.40.50.2300">
    <property type="match status" value="1"/>
</dbReference>
<dbReference type="AlphaFoldDB" id="A0A140L6R9"/>